<comment type="caution">
    <text evidence="1">The sequence shown here is derived from an EMBL/GenBank/DDBJ whole genome shotgun (WGS) entry which is preliminary data.</text>
</comment>
<gene>
    <name evidence="1" type="ORF">HMPREF7215_2104</name>
</gene>
<protein>
    <submittedName>
        <fullName evidence="1">Uncharacterized protein</fullName>
    </submittedName>
</protein>
<sequence>MNNGLPSFRPRSRTERGGRFEVPRVRVLPWGSEAEVTVLPFWRYERE</sequence>
<evidence type="ECO:0000313" key="1">
    <source>
        <dbReference type="EMBL" id="EFB90468.1"/>
    </source>
</evidence>
<reference evidence="1 2" key="1">
    <citation type="submission" date="2009-12" db="EMBL/GenBank/DDBJ databases">
        <authorList>
            <person name="Shrivastava S."/>
            <person name="Madupu R."/>
            <person name="Durkin A.S."/>
            <person name="Torralba M."/>
            <person name="Methe B."/>
            <person name="Sutton G.G."/>
            <person name="Strausberg R.L."/>
            <person name="Nelson K.E."/>
        </authorList>
    </citation>
    <scope>NUCLEOTIDE SEQUENCE [LARGE SCALE GENOMIC DNA]</scope>
    <source>
        <strain evidence="1 2">W5455</strain>
    </source>
</reference>
<evidence type="ECO:0000313" key="2">
    <source>
        <dbReference type="Proteomes" id="UP000006462"/>
    </source>
</evidence>
<organism evidence="1 2">
    <name type="scientific">Pyramidobacter piscolens W5455</name>
    <dbReference type="NCBI Taxonomy" id="352165"/>
    <lineage>
        <taxon>Bacteria</taxon>
        <taxon>Thermotogati</taxon>
        <taxon>Synergistota</taxon>
        <taxon>Synergistia</taxon>
        <taxon>Synergistales</taxon>
        <taxon>Dethiosulfovibrionaceae</taxon>
        <taxon>Pyramidobacter</taxon>
    </lineage>
</organism>
<accession>A0ABM9ZU76</accession>
<keyword evidence="2" id="KW-1185">Reference proteome</keyword>
<dbReference type="Proteomes" id="UP000006462">
    <property type="component" value="Unassembled WGS sequence"/>
</dbReference>
<name>A0ABM9ZU76_9BACT</name>
<dbReference type="EMBL" id="ADFP01000079">
    <property type="protein sequence ID" value="EFB90468.1"/>
    <property type="molecule type" value="Genomic_DNA"/>
</dbReference>
<proteinExistence type="predicted"/>